<evidence type="ECO:0000313" key="2">
    <source>
        <dbReference type="Proteomes" id="UP000481861"/>
    </source>
</evidence>
<dbReference type="AlphaFoldDB" id="A0A7C8LZU5"/>
<accession>A0A7C8LZU5</accession>
<sequence>MTPKLLFLYSCSLSSTRYELLFPCYCSLTSTLHEELIRNPLGTAMSYIEMLPRELSDAIYEYADLGLSDLSRLSRTSKDIRQSLLPEMYESITMVWNGKQLPSDAPRLGRLVRSLINNPKLRALIKNVSLQAESYPAFRDVKATRKQEMEGGRQPYVRIDKPEAGLKLVGATLDRTLNKMQLANIPRWKKALSEGNTDATIALLLSQCTQVESLKLGDRILSNNDFVPEMLRHICDASGSSTSTTMTKFARLQHVKLAADHHVEWSFLQKLRYDISVPLAFFQFPAMEEITAWVPDVYKDKRQRDTSILELPWSKSMPATMTHLRVLRLRATLLSPKSLEAMLLRVPCLTSLEYDYWADYQNAPFDCAQLGRALVPLRRTLRHLTVAFTSFVHYPVDANRELGDYWLAGSIGPLSEFTKLETLEIETAVLFGWKRIQTVVLPALQLKTVHLTDFIEGFAEYEWEDLRAEELGLGCEVIVDHISSRSFFRTAPTV</sequence>
<keyword evidence="2" id="KW-1185">Reference proteome</keyword>
<protein>
    <recommendedName>
        <fullName evidence="3">F-box domain-containing protein</fullName>
    </recommendedName>
</protein>
<proteinExistence type="predicted"/>
<comment type="caution">
    <text evidence="1">The sequence shown here is derived from an EMBL/GenBank/DDBJ whole genome shotgun (WGS) entry which is preliminary data.</text>
</comment>
<dbReference type="OrthoDB" id="3768645at2759"/>
<evidence type="ECO:0008006" key="3">
    <source>
        <dbReference type="Google" id="ProtNLM"/>
    </source>
</evidence>
<gene>
    <name evidence="1" type="ORF">BDV95DRAFT_587559</name>
</gene>
<evidence type="ECO:0000313" key="1">
    <source>
        <dbReference type="EMBL" id="KAF2865020.1"/>
    </source>
</evidence>
<dbReference type="EMBL" id="JAADJZ010000037">
    <property type="protein sequence ID" value="KAF2865020.1"/>
    <property type="molecule type" value="Genomic_DNA"/>
</dbReference>
<reference evidence="1 2" key="1">
    <citation type="submission" date="2020-01" db="EMBL/GenBank/DDBJ databases">
        <authorList>
            <consortium name="DOE Joint Genome Institute"/>
            <person name="Haridas S."/>
            <person name="Albert R."/>
            <person name="Binder M."/>
            <person name="Bloem J."/>
            <person name="Labutti K."/>
            <person name="Salamov A."/>
            <person name="Andreopoulos B."/>
            <person name="Baker S.E."/>
            <person name="Barry K."/>
            <person name="Bills G."/>
            <person name="Bluhm B.H."/>
            <person name="Cannon C."/>
            <person name="Castanera R."/>
            <person name="Culley D.E."/>
            <person name="Daum C."/>
            <person name="Ezra D."/>
            <person name="Gonzalez J.B."/>
            <person name="Henrissat B."/>
            <person name="Kuo A."/>
            <person name="Liang C."/>
            <person name="Lipzen A."/>
            <person name="Lutzoni F."/>
            <person name="Magnuson J."/>
            <person name="Mondo S."/>
            <person name="Nolan M."/>
            <person name="Ohm R."/>
            <person name="Pangilinan J."/>
            <person name="Park H.-J.H."/>
            <person name="Ramirez L."/>
            <person name="Alfaro M."/>
            <person name="Sun H."/>
            <person name="Tritt A."/>
            <person name="Yoshinaga Y."/>
            <person name="Zwiers L.-H.L."/>
            <person name="Turgeon B.G."/>
            <person name="Goodwin S.B."/>
            <person name="Spatafora J.W."/>
            <person name="Crous P.W."/>
            <person name="Grigoriev I.V."/>
        </authorList>
    </citation>
    <scope>NUCLEOTIDE SEQUENCE [LARGE SCALE GENOMIC DNA]</scope>
    <source>
        <strain evidence="1 2">CBS 611.86</strain>
    </source>
</reference>
<organism evidence="1 2">
    <name type="scientific">Massariosphaeria phaeospora</name>
    <dbReference type="NCBI Taxonomy" id="100035"/>
    <lineage>
        <taxon>Eukaryota</taxon>
        <taxon>Fungi</taxon>
        <taxon>Dikarya</taxon>
        <taxon>Ascomycota</taxon>
        <taxon>Pezizomycotina</taxon>
        <taxon>Dothideomycetes</taxon>
        <taxon>Pleosporomycetidae</taxon>
        <taxon>Pleosporales</taxon>
        <taxon>Pleosporales incertae sedis</taxon>
        <taxon>Massariosphaeria</taxon>
    </lineage>
</organism>
<dbReference type="Proteomes" id="UP000481861">
    <property type="component" value="Unassembled WGS sequence"/>
</dbReference>
<name>A0A7C8LZU5_9PLEO</name>